<dbReference type="EMBL" id="LXJU01000017">
    <property type="protein sequence ID" value="OGE50389.1"/>
    <property type="molecule type" value="Genomic_DNA"/>
</dbReference>
<evidence type="ECO:0000313" key="2">
    <source>
        <dbReference type="Proteomes" id="UP000177622"/>
    </source>
</evidence>
<name>A0A1F5LBS4_PENAI</name>
<dbReference type="GeneID" id="34579138"/>
<evidence type="ECO:0008006" key="3">
    <source>
        <dbReference type="Google" id="ProtNLM"/>
    </source>
</evidence>
<evidence type="ECO:0000313" key="1">
    <source>
        <dbReference type="EMBL" id="OGE50389.1"/>
    </source>
</evidence>
<comment type="caution">
    <text evidence="1">The sequence shown here is derived from an EMBL/GenBank/DDBJ whole genome shotgun (WGS) entry which is preliminary data.</text>
</comment>
<sequence>MPLTHDWKRIFTYFPSCCGFCNGRMSTWDERANHLTFHFRNGRNMAHWIGDQELPPEIALKSRIDYHLIFWIRISNVSATDRVVNGHLSQLISPAIFFEAEDSQHVSPEAAEVDPEHVQ</sequence>
<dbReference type="OrthoDB" id="5399138at2759"/>
<dbReference type="Proteomes" id="UP000177622">
    <property type="component" value="Unassembled WGS sequence"/>
</dbReference>
<reference evidence="1 2" key="1">
    <citation type="journal article" date="2016" name="Sci. Rep.">
        <title>Penicillium arizonense, a new, genome sequenced fungal species, reveals a high chemical diversity in secreted metabolites.</title>
        <authorList>
            <person name="Grijseels S."/>
            <person name="Nielsen J.C."/>
            <person name="Randelovic M."/>
            <person name="Nielsen J."/>
            <person name="Nielsen K.F."/>
            <person name="Workman M."/>
            <person name="Frisvad J.C."/>
        </authorList>
    </citation>
    <scope>NUCLEOTIDE SEQUENCE [LARGE SCALE GENOMIC DNA]</scope>
    <source>
        <strain evidence="1 2">CBS 141311</strain>
    </source>
</reference>
<dbReference type="STRING" id="1835702.A0A1F5LBS4"/>
<protein>
    <recommendedName>
        <fullName evidence="3">C2H2-type domain-containing protein</fullName>
    </recommendedName>
</protein>
<accession>A0A1F5LBS4</accession>
<proteinExistence type="predicted"/>
<keyword evidence="2" id="KW-1185">Reference proteome</keyword>
<dbReference type="RefSeq" id="XP_022485837.1">
    <property type="nucleotide sequence ID" value="XM_022634404.1"/>
</dbReference>
<gene>
    <name evidence="1" type="ORF">PENARI_c017G09838</name>
</gene>
<organism evidence="1 2">
    <name type="scientific">Penicillium arizonense</name>
    <dbReference type="NCBI Taxonomy" id="1835702"/>
    <lineage>
        <taxon>Eukaryota</taxon>
        <taxon>Fungi</taxon>
        <taxon>Dikarya</taxon>
        <taxon>Ascomycota</taxon>
        <taxon>Pezizomycotina</taxon>
        <taxon>Eurotiomycetes</taxon>
        <taxon>Eurotiomycetidae</taxon>
        <taxon>Eurotiales</taxon>
        <taxon>Aspergillaceae</taxon>
        <taxon>Penicillium</taxon>
    </lineage>
</organism>
<dbReference type="AlphaFoldDB" id="A0A1F5LBS4"/>